<keyword evidence="5" id="KW-1133">Transmembrane helix</keyword>
<dbReference type="InterPro" id="IPR032098">
    <property type="entry name" value="Acyltransf_C"/>
</dbReference>
<comment type="similarity">
    <text evidence="1">Belongs to the 1-acyl-sn-glycerol-3-phosphate acyltransferase family.</text>
</comment>
<dbReference type="Pfam" id="PF16076">
    <property type="entry name" value="Acyltransf_C"/>
    <property type="match status" value="1"/>
</dbReference>
<dbReference type="GO" id="GO:0003841">
    <property type="term" value="F:1-acylglycerol-3-phosphate O-acyltransferase activity"/>
    <property type="evidence" value="ECO:0007669"/>
    <property type="project" value="TreeGrafter"/>
</dbReference>
<dbReference type="GO" id="GO:0012505">
    <property type="term" value="C:endomembrane system"/>
    <property type="evidence" value="ECO:0007669"/>
    <property type="project" value="TreeGrafter"/>
</dbReference>
<dbReference type="AlphaFoldDB" id="A0A9N9G960"/>
<proteinExistence type="inferred from homology"/>
<evidence type="ECO:0000256" key="1">
    <source>
        <dbReference type="ARBA" id="ARBA00008655"/>
    </source>
</evidence>
<feature type="region of interest" description="Disordered" evidence="4">
    <location>
        <begin position="261"/>
        <end position="282"/>
    </location>
</feature>
<dbReference type="CDD" id="cd07990">
    <property type="entry name" value="LPLAT_LCLAT1-like"/>
    <property type="match status" value="1"/>
</dbReference>
<feature type="domain" description="Phospholipid/glycerol acyltransferase" evidence="6">
    <location>
        <begin position="26"/>
        <end position="148"/>
    </location>
</feature>
<evidence type="ECO:0000313" key="8">
    <source>
        <dbReference type="Proteomes" id="UP000789739"/>
    </source>
</evidence>
<dbReference type="OrthoDB" id="189226at2759"/>
<comment type="caution">
    <text evidence="7">The sequence shown here is derived from an EMBL/GenBank/DDBJ whole genome shotgun (WGS) entry which is preliminary data.</text>
</comment>
<dbReference type="SUPFAM" id="SSF69593">
    <property type="entry name" value="Glycerol-3-phosphate (1)-acyltransferase"/>
    <property type="match status" value="1"/>
</dbReference>
<dbReference type="EMBL" id="CAJVPI010001028">
    <property type="protein sequence ID" value="CAG8590115.1"/>
    <property type="molecule type" value="Genomic_DNA"/>
</dbReference>
<keyword evidence="5" id="KW-0472">Membrane</keyword>
<name>A0A9N9G960_9GLOM</name>
<gene>
    <name evidence="7" type="ORF">PBRASI_LOCUS7080</name>
</gene>
<evidence type="ECO:0000259" key="6">
    <source>
        <dbReference type="SMART" id="SM00563"/>
    </source>
</evidence>
<dbReference type="Proteomes" id="UP000789739">
    <property type="component" value="Unassembled WGS sequence"/>
</dbReference>
<accession>A0A9N9G960</accession>
<reference evidence="7" key="1">
    <citation type="submission" date="2021-06" db="EMBL/GenBank/DDBJ databases">
        <authorList>
            <person name="Kallberg Y."/>
            <person name="Tangrot J."/>
            <person name="Rosling A."/>
        </authorList>
    </citation>
    <scope>NUCLEOTIDE SEQUENCE</scope>
    <source>
        <strain evidence="7">BR232B</strain>
    </source>
</reference>
<dbReference type="Pfam" id="PF01553">
    <property type="entry name" value="Acyltransferase"/>
    <property type="match status" value="1"/>
</dbReference>
<protein>
    <submittedName>
        <fullName evidence="7">3214_t:CDS:1</fullName>
    </submittedName>
</protein>
<keyword evidence="3" id="KW-0012">Acyltransferase</keyword>
<evidence type="ECO:0000256" key="3">
    <source>
        <dbReference type="ARBA" id="ARBA00023315"/>
    </source>
</evidence>
<dbReference type="SMART" id="SM00563">
    <property type="entry name" value="PlsC"/>
    <property type="match status" value="1"/>
</dbReference>
<evidence type="ECO:0000313" key="7">
    <source>
        <dbReference type="EMBL" id="CAG8590115.1"/>
    </source>
</evidence>
<dbReference type="PANTHER" id="PTHR10983">
    <property type="entry name" value="1-ACYLGLYCEROL-3-PHOSPHATE ACYLTRANSFERASE-RELATED"/>
    <property type="match status" value="1"/>
</dbReference>
<keyword evidence="5" id="KW-0812">Transmembrane</keyword>
<organism evidence="7 8">
    <name type="scientific">Paraglomus brasilianum</name>
    <dbReference type="NCBI Taxonomy" id="144538"/>
    <lineage>
        <taxon>Eukaryota</taxon>
        <taxon>Fungi</taxon>
        <taxon>Fungi incertae sedis</taxon>
        <taxon>Mucoromycota</taxon>
        <taxon>Glomeromycotina</taxon>
        <taxon>Glomeromycetes</taxon>
        <taxon>Paraglomerales</taxon>
        <taxon>Paraglomeraceae</taxon>
        <taxon>Paraglomus</taxon>
    </lineage>
</organism>
<keyword evidence="8" id="KW-1185">Reference proteome</keyword>
<dbReference type="PANTHER" id="PTHR10983:SF24">
    <property type="entry name" value="1-ACYLGLYCEROL-3-PHOSPHATE O-ACYLTRANSFERASE 3, ISOFORM E-RELATED"/>
    <property type="match status" value="1"/>
</dbReference>
<keyword evidence="2" id="KW-0808">Transferase</keyword>
<evidence type="ECO:0000256" key="5">
    <source>
        <dbReference type="SAM" id="Phobius"/>
    </source>
</evidence>
<feature type="transmembrane region" description="Helical" evidence="5">
    <location>
        <begin position="64"/>
        <end position="84"/>
    </location>
</feature>
<sequence length="282" mass="33178">MQYIFERRHKGKISYSGDELSSGDSAIVISNHRSFSDFYMLHSIAIRRNMLPHLKYFAKDSLKFIPFFGWGMWLMGMLFVTRNWTQDEAKIERMFKTIKRHEAPVWIVNFLEGTRATPQKLKDSQEYARKNNLTILENLLNPRTKGFVACVRQLRNTHVKYVYDFTIAYKNEKKTADLPLPPNLIQVHAYPVLSPPWSFHVHIKRYAIEDLPKNEEKLVEWVKRVFVDKDNLLEEMKKHWTNAKALASFCIVRSDTASTHARVARASTPSSSPAYKYRHQRR</sequence>
<evidence type="ECO:0000256" key="4">
    <source>
        <dbReference type="SAM" id="MobiDB-lite"/>
    </source>
</evidence>
<evidence type="ECO:0000256" key="2">
    <source>
        <dbReference type="ARBA" id="ARBA00022679"/>
    </source>
</evidence>
<dbReference type="InterPro" id="IPR002123">
    <property type="entry name" value="Plipid/glycerol_acylTrfase"/>
</dbReference>